<dbReference type="EMBL" id="JAPXFL010000002">
    <property type="protein sequence ID" value="KAK9510766.1"/>
    <property type="molecule type" value="Genomic_DNA"/>
</dbReference>
<feature type="transmembrane region" description="Helical" evidence="1">
    <location>
        <begin position="70"/>
        <end position="91"/>
    </location>
</feature>
<comment type="caution">
    <text evidence="2">The sequence shown here is derived from an EMBL/GenBank/DDBJ whole genome shotgun (WGS) entry which is preliminary data.</text>
</comment>
<protein>
    <submittedName>
        <fullName evidence="2">Uncharacterized protein</fullName>
    </submittedName>
</protein>
<feature type="transmembrane region" description="Helical" evidence="1">
    <location>
        <begin position="122"/>
        <end position="144"/>
    </location>
</feature>
<dbReference type="AlphaFoldDB" id="A0AAW1DIT9"/>
<dbReference type="InterPro" id="IPR032145">
    <property type="entry name" value="DUF4818"/>
</dbReference>
<evidence type="ECO:0000256" key="1">
    <source>
        <dbReference type="SAM" id="Phobius"/>
    </source>
</evidence>
<sequence length="153" mass="17443">MHRFAAVACAQVTTVFIHFLTFSHNHGPIINIMCQLPTVIFLFGVTATLSVCQLIPTIFLPSLNPIYQFIVQYIASLLILNISLHGLWFNIETFITYILPRILDHLISENLDMLWYEIEESIWARLLSGLVATSLLAIITPFILNCKINRKNV</sequence>
<feature type="transmembrane region" description="Helical" evidence="1">
    <location>
        <begin position="39"/>
        <end position="63"/>
    </location>
</feature>
<keyword evidence="1" id="KW-1133">Transmembrane helix</keyword>
<evidence type="ECO:0000313" key="3">
    <source>
        <dbReference type="Proteomes" id="UP001461498"/>
    </source>
</evidence>
<evidence type="ECO:0000313" key="2">
    <source>
        <dbReference type="EMBL" id="KAK9510766.1"/>
    </source>
</evidence>
<name>A0AAW1DIT9_9HEMI</name>
<dbReference type="Proteomes" id="UP001461498">
    <property type="component" value="Unassembled WGS sequence"/>
</dbReference>
<dbReference type="Pfam" id="PF16089">
    <property type="entry name" value="DUF4818"/>
    <property type="match status" value="1"/>
</dbReference>
<keyword evidence="1" id="KW-0472">Membrane</keyword>
<accession>A0AAW1DIT9</accession>
<keyword evidence="3" id="KW-1185">Reference proteome</keyword>
<organism evidence="2 3">
    <name type="scientific">Rhynocoris fuscipes</name>
    <dbReference type="NCBI Taxonomy" id="488301"/>
    <lineage>
        <taxon>Eukaryota</taxon>
        <taxon>Metazoa</taxon>
        <taxon>Ecdysozoa</taxon>
        <taxon>Arthropoda</taxon>
        <taxon>Hexapoda</taxon>
        <taxon>Insecta</taxon>
        <taxon>Pterygota</taxon>
        <taxon>Neoptera</taxon>
        <taxon>Paraneoptera</taxon>
        <taxon>Hemiptera</taxon>
        <taxon>Heteroptera</taxon>
        <taxon>Panheteroptera</taxon>
        <taxon>Cimicomorpha</taxon>
        <taxon>Reduviidae</taxon>
        <taxon>Harpactorinae</taxon>
        <taxon>Harpactorini</taxon>
        <taxon>Rhynocoris</taxon>
    </lineage>
</organism>
<gene>
    <name evidence="2" type="ORF">O3M35_005483</name>
</gene>
<proteinExistence type="predicted"/>
<keyword evidence="1" id="KW-0812">Transmembrane</keyword>
<reference evidence="2 3" key="1">
    <citation type="submission" date="2022-12" db="EMBL/GenBank/DDBJ databases">
        <title>Chromosome-level genome assembly of true bugs.</title>
        <authorList>
            <person name="Ma L."/>
            <person name="Li H."/>
        </authorList>
    </citation>
    <scope>NUCLEOTIDE SEQUENCE [LARGE SCALE GENOMIC DNA]</scope>
    <source>
        <strain evidence="2">Lab_2022b</strain>
    </source>
</reference>